<organism evidence="1 2">
    <name type="scientific">Corchorus olitorius</name>
    <dbReference type="NCBI Taxonomy" id="93759"/>
    <lineage>
        <taxon>Eukaryota</taxon>
        <taxon>Viridiplantae</taxon>
        <taxon>Streptophyta</taxon>
        <taxon>Embryophyta</taxon>
        <taxon>Tracheophyta</taxon>
        <taxon>Spermatophyta</taxon>
        <taxon>Magnoliopsida</taxon>
        <taxon>eudicotyledons</taxon>
        <taxon>Gunneridae</taxon>
        <taxon>Pentapetalae</taxon>
        <taxon>rosids</taxon>
        <taxon>malvids</taxon>
        <taxon>Malvales</taxon>
        <taxon>Malvaceae</taxon>
        <taxon>Grewioideae</taxon>
        <taxon>Apeibeae</taxon>
        <taxon>Corchorus</taxon>
    </lineage>
</organism>
<gene>
    <name evidence="1" type="ORF">COLO4_36374</name>
</gene>
<reference evidence="2" key="1">
    <citation type="submission" date="2013-09" db="EMBL/GenBank/DDBJ databases">
        <title>Corchorus olitorius genome sequencing.</title>
        <authorList>
            <person name="Alam M."/>
            <person name="Haque M.S."/>
            <person name="Islam M.S."/>
            <person name="Emdad E.M."/>
            <person name="Islam M.M."/>
            <person name="Ahmed B."/>
            <person name="Halim A."/>
            <person name="Hossen Q.M.M."/>
            <person name="Hossain M.Z."/>
            <person name="Ahmed R."/>
            <person name="Khan M.M."/>
            <person name="Islam R."/>
            <person name="Rashid M.M."/>
            <person name="Khan S.A."/>
            <person name="Rahman M.S."/>
            <person name="Alam M."/>
            <person name="Yahiya A.S."/>
            <person name="Khan M.S."/>
            <person name="Azam M.S."/>
            <person name="Haque T."/>
            <person name="Lashkar M.Z.H."/>
            <person name="Akhand A.I."/>
            <person name="Morshed G."/>
            <person name="Roy S."/>
            <person name="Uddin K.S."/>
            <person name="Rabeya T."/>
            <person name="Hossain A.S."/>
            <person name="Chowdhury A."/>
            <person name="Snigdha A.R."/>
            <person name="Mortoza M.S."/>
            <person name="Matin S.A."/>
            <person name="Hoque S.M.E."/>
            <person name="Islam M.K."/>
            <person name="Roy D.K."/>
            <person name="Haider R."/>
            <person name="Moosa M.M."/>
            <person name="Elias S.M."/>
            <person name="Hasan A.M."/>
            <person name="Jahan S."/>
            <person name="Shafiuddin M."/>
            <person name="Mahmood N."/>
            <person name="Shommy N.S."/>
        </authorList>
    </citation>
    <scope>NUCLEOTIDE SEQUENCE [LARGE SCALE GENOMIC DNA]</scope>
    <source>
        <strain evidence="2">cv. O-4</strain>
    </source>
</reference>
<dbReference type="EMBL" id="AWUE01023194">
    <property type="protein sequence ID" value="OMO54629.1"/>
    <property type="molecule type" value="Genomic_DNA"/>
</dbReference>
<evidence type="ECO:0000313" key="2">
    <source>
        <dbReference type="Proteomes" id="UP000187203"/>
    </source>
</evidence>
<protein>
    <submittedName>
        <fullName evidence="1">Uncharacterized protein</fullName>
    </submittedName>
</protein>
<name>A0A1R3G963_9ROSI</name>
<comment type="caution">
    <text evidence="1">The sequence shown here is derived from an EMBL/GenBank/DDBJ whole genome shotgun (WGS) entry which is preliminary data.</text>
</comment>
<dbReference type="Proteomes" id="UP000187203">
    <property type="component" value="Unassembled WGS sequence"/>
</dbReference>
<dbReference type="AlphaFoldDB" id="A0A1R3G963"/>
<sequence length="43" mass="4856">MATKICRNTLLGLLRPAPISVPPIKVLKLLKKGPKPRTKWIKH</sequence>
<evidence type="ECO:0000313" key="1">
    <source>
        <dbReference type="EMBL" id="OMO54629.1"/>
    </source>
</evidence>
<proteinExistence type="predicted"/>
<keyword evidence="2" id="KW-1185">Reference proteome</keyword>
<accession>A0A1R3G963</accession>